<organism evidence="1 2">
    <name type="scientific">Streptomyces paromomycinus</name>
    <name type="common">Streptomyces rimosus subsp. paromomycinus</name>
    <dbReference type="NCBI Taxonomy" id="92743"/>
    <lineage>
        <taxon>Bacteria</taxon>
        <taxon>Bacillati</taxon>
        <taxon>Actinomycetota</taxon>
        <taxon>Actinomycetes</taxon>
        <taxon>Kitasatosporales</taxon>
        <taxon>Streptomycetaceae</taxon>
        <taxon>Streptomyces</taxon>
    </lineage>
</organism>
<keyword evidence="2" id="KW-1185">Reference proteome</keyword>
<sequence length="134" mass="14719">MPYRCNRIGTARAAGPETETGKAMATEHTYRVIVRGRWDGLTDEARARLLAEVDEHGLTRLRFTPEGSLAYDAALRSFTYRYVIVSDAADGEELAAALAEEKAEAALAAAGYGYRDLRSSATDMDTMKVNRKGR</sequence>
<protein>
    <submittedName>
        <fullName evidence="1">Uncharacterized protein</fullName>
    </submittedName>
</protein>
<dbReference type="InterPro" id="IPR045778">
    <property type="entry name" value="DUF6204"/>
</dbReference>
<evidence type="ECO:0000313" key="1">
    <source>
        <dbReference type="EMBL" id="GCD41651.1"/>
    </source>
</evidence>
<gene>
    <name evidence="1" type="ORF">GKJPGBOP_01307</name>
</gene>
<dbReference type="Proteomes" id="UP000286746">
    <property type="component" value="Unassembled WGS sequence"/>
</dbReference>
<dbReference type="EMBL" id="BHZD01000001">
    <property type="protein sequence ID" value="GCD41651.1"/>
    <property type="molecule type" value="Genomic_DNA"/>
</dbReference>
<proteinExistence type="predicted"/>
<name>A0A401VXA0_STREY</name>
<accession>A0A401VXA0</accession>
<dbReference type="AlphaFoldDB" id="A0A401VXA0"/>
<comment type="caution">
    <text evidence="1">The sequence shown here is derived from an EMBL/GenBank/DDBJ whole genome shotgun (WGS) entry which is preliminary data.</text>
</comment>
<reference evidence="1 2" key="1">
    <citation type="submission" date="2018-11" db="EMBL/GenBank/DDBJ databases">
        <title>Whole genome sequence of Streptomyces paromomycinus NBRC 15454(T).</title>
        <authorList>
            <person name="Komaki H."/>
            <person name="Tamura T."/>
        </authorList>
    </citation>
    <scope>NUCLEOTIDE SEQUENCE [LARGE SCALE GENOMIC DNA]</scope>
    <source>
        <strain evidence="1 2">NBRC 15454</strain>
    </source>
</reference>
<dbReference type="Pfam" id="PF19707">
    <property type="entry name" value="DUF6204"/>
    <property type="match status" value="1"/>
</dbReference>
<evidence type="ECO:0000313" key="2">
    <source>
        <dbReference type="Proteomes" id="UP000286746"/>
    </source>
</evidence>